<feature type="compositionally biased region" description="Acidic residues" evidence="1">
    <location>
        <begin position="47"/>
        <end position="63"/>
    </location>
</feature>
<name>A0A834PC91_VESPE</name>
<keyword evidence="3" id="KW-1185">Reference proteome</keyword>
<reference evidence="2" key="1">
    <citation type="journal article" date="2020" name="G3 (Bethesda)">
        <title>High-Quality Assemblies for Three Invasive Social Wasps from the &lt;i&gt;Vespula&lt;/i&gt; Genus.</title>
        <authorList>
            <person name="Harrop T.W.R."/>
            <person name="Guhlin J."/>
            <person name="McLaughlin G.M."/>
            <person name="Permina E."/>
            <person name="Stockwell P."/>
            <person name="Gilligan J."/>
            <person name="Le Lec M.F."/>
            <person name="Gruber M.A.M."/>
            <person name="Quinn O."/>
            <person name="Lovegrove M."/>
            <person name="Duncan E.J."/>
            <person name="Remnant E.J."/>
            <person name="Van Eeckhoven J."/>
            <person name="Graham B."/>
            <person name="Knapp R.A."/>
            <person name="Langford K.W."/>
            <person name="Kronenberg Z."/>
            <person name="Press M.O."/>
            <person name="Eacker S.M."/>
            <person name="Wilson-Rankin E.E."/>
            <person name="Purcell J."/>
            <person name="Lester P.J."/>
            <person name="Dearden P.K."/>
        </authorList>
    </citation>
    <scope>NUCLEOTIDE SEQUENCE</scope>
    <source>
        <strain evidence="2">Volc-1</strain>
    </source>
</reference>
<gene>
    <name evidence="2" type="ORF">H0235_003643</name>
</gene>
<sequence>MPRPYNFSHLLPSKTKNAKKKKVTPNTPFVSSPNEKHRHGERRIHNDDDDDANYDDVGDGDGDDLQHLIQRHKGFRKESLKFLAVKDVRLESKLSGKGKGKRQREKKNEDDGVVAVADYDYGKGTRLAQGSNNIGKVELILR</sequence>
<comment type="caution">
    <text evidence="2">The sequence shown here is derived from an EMBL/GenBank/DDBJ whole genome shotgun (WGS) entry which is preliminary data.</text>
</comment>
<evidence type="ECO:0000256" key="1">
    <source>
        <dbReference type="SAM" id="MobiDB-lite"/>
    </source>
</evidence>
<proteinExistence type="predicted"/>
<protein>
    <submittedName>
        <fullName evidence="2">Uncharacterized protein</fullName>
    </submittedName>
</protein>
<dbReference type="Proteomes" id="UP000600918">
    <property type="component" value="Unassembled WGS sequence"/>
</dbReference>
<accession>A0A834PC91</accession>
<dbReference type="EMBL" id="JACSDY010000002">
    <property type="protein sequence ID" value="KAF7435452.1"/>
    <property type="molecule type" value="Genomic_DNA"/>
</dbReference>
<evidence type="ECO:0000313" key="3">
    <source>
        <dbReference type="Proteomes" id="UP000600918"/>
    </source>
</evidence>
<organism evidence="2 3">
    <name type="scientific">Vespula pensylvanica</name>
    <name type="common">Western yellow jacket</name>
    <name type="synonym">Wasp</name>
    <dbReference type="NCBI Taxonomy" id="30213"/>
    <lineage>
        <taxon>Eukaryota</taxon>
        <taxon>Metazoa</taxon>
        <taxon>Ecdysozoa</taxon>
        <taxon>Arthropoda</taxon>
        <taxon>Hexapoda</taxon>
        <taxon>Insecta</taxon>
        <taxon>Pterygota</taxon>
        <taxon>Neoptera</taxon>
        <taxon>Endopterygota</taxon>
        <taxon>Hymenoptera</taxon>
        <taxon>Apocrita</taxon>
        <taxon>Aculeata</taxon>
        <taxon>Vespoidea</taxon>
        <taxon>Vespidae</taxon>
        <taxon>Vespinae</taxon>
        <taxon>Vespula</taxon>
    </lineage>
</organism>
<dbReference type="AlphaFoldDB" id="A0A834PC91"/>
<feature type="region of interest" description="Disordered" evidence="1">
    <location>
        <begin position="1"/>
        <end position="65"/>
    </location>
</feature>
<evidence type="ECO:0000313" key="2">
    <source>
        <dbReference type="EMBL" id="KAF7435452.1"/>
    </source>
</evidence>